<dbReference type="Pfam" id="PF00665">
    <property type="entry name" value="rve"/>
    <property type="match status" value="1"/>
</dbReference>
<dbReference type="GO" id="GO:0042575">
    <property type="term" value="C:DNA polymerase complex"/>
    <property type="evidence" value="ECO:0007669"/>
    <property type="project" value="UniProtKB-ARBA"/>
</dbReference>
<dbReference type="PANTHER" id="PTHR37984:SF12">
    <property type="entry name" value="RIBONUCLEASE H"/>
    <property type="match status" value="1"/>
</dbReference>
<evidence type="ECO:0000256" key="3">
    <source>
        <dbReference type="ARBA" id="ARBA00022722"/>
    </source>
</evidence>
<feature type="domain" description="Peptidase A2" evidence="8">
    <location>
        <begin position="317"/>
        <end position="397"/>
    </location>
</feature>
<feature type="compositionally biased region" description="Low complexity" evidence="7">
    <location>
        <begin position="270"/>
        <end position="284"/>
    </location>
</feature>
<dbReference type="FunFam" id="1.10.340.70:FF:000003">
    <property type="entry name" value="Protein CBG25708"/>
    <property type="match status" value="1"/>
</dbReference>
<dbReference type="Gene3D" id="3.10.10.10">
    <property type="entry name" value="HIV Type 1 Reverse Transcriptase, subunit A, domain 1"/>
    <property type="match status" value="1"/>
</dbReference>
<evidence type="ECO:0000256" key="6">
    <source>
        <dbReference type="ARBA" id="ARBA00022918"/>
    </source>
</evidence>
<dbReference type="CDD" id="cd01647">
    <property type="entry name" value="RT_LTR"/>
    <property type="match status" value="1"/>
</dbReference>
<keyword evidence="4" id="KW-0255">Endonuclease</keyword>
<dbReference type="EMBL" id="GEDV01006828">
    <property type="protein sequence ID" value="JAP81729.1"/>
    <property type="molecule type" value="Transcribed_RNA"/>
</dbReference>
<feature type="region of interest" description="Disordered" evidence="7">
    <location>
        <begin position="263"/>
        <end position="284"/>
    </location>
</feature>
<dbReference type="Gene3D" id="1.10.340.70">
    <property type="match status" value="1"/>
</dbReference>
<dbReference type="GO" id="GO:0015074">
    <property type="term" value="P:DNA integration"/>
    <property type="evidence" value="ECO:0007669"/>
    <property type="project" value="InterPro"/>
</dbReference>
<dbReference type="InterPro" id="IPR021109">
    <property type="entry name" value="Peptidase_aspartic_dom_sf"/>
</dbReference>
<dbReference type="InterPro" id="IPR043128">
    <property type="entry name" value="Rev_trsase/Diguanyl_cyclase"/>
</dbReference>
<reference evidence="11" key="1">
    <citation type="journal article" date="2016" name="Ticks Tick Borne Dis.">
        <title>De novo assembly and annotation of the salivary gland transcriptome of Rhipicephalus appendiculatus male and female ticks during blood feeding.</title>
        <authorList>
            <person name="de Castro M.H."/>
            <person name="de Klerk D."/>
            <person name="Pienaar R."/>
            <person name="Latif A.A."/>
            <person name="Rees D.J."/>
            <person name="Mans B.J."/>
        </authorList>
    </citation>
    <scope>NUCLEOTIDE SEQUENCE</scope>
    <source>
        <tissue evidence="11">Salivary glands</tissue>
    </source>
</reference>
<evidence type="ECO:0000259" key="9">
    <source>
        <dbReference type="PROSITE" id="PS50878"/>
    </source>
</evidence>
<dbReference type="PROSITE" id="PS50878">
    <property type="entry name" value="RT_POL"/>
    <property type="match status" value="1"/>
</dbReference>
<dbReference type="Gene3D" id="3.30.420.10">
    <property type="entry name" value="Ribonuclease H-like superfamily/Ribonuclease H"/>
    <property type="match status" value="1"/>
</dbReference>
<evidence type="ECO:0000256" key="4">
    <source>
        <dbReference type="ARBA" id="ARBA00022759"/>
    </source>
</evidence>
<dbReference type="InterPro" id="IPR036397">
    <property type="entry name" value="RNaseH_sf"/>
</dbReference>
<dbReference type="PROSITE" id="PS50175">
    <property type="entry name" value="ASP_PROT_RETROV"/>
    <property type="match status" value="1"/>
</dbReference>
<name>A0A131YR50_RHIAP</name>
<dbReference type="InterPro" id="IPR041577">
    <property type="entry name" value="RT_RNaseH_2"/>
</dbReference>
<protein>
    <recommendedName>
        <fullName evidence="1">RNA-directed DNA polymerase</fullName>
        <ecNumber evidence="1">2.7.7.49</ecNumber>
    </recommendedName>
</protein>
<dbReference type="FunFam" id="3.10.20.370:FF:000001">
    <property type="entry name" value="Retrovirus-related Pol polyprotein from transposon 17.6-like protein"/>
    <property type="match status" value="1"/>
</dbReference>
<dbReference type="Gene3D" id="3.30.70.270">
    <property type="match status" value="2"/>
</dbReference>
<evidence type="ECO:0000259" key="8">
    <source>
        <dbReference type="PROSITE" id="PS50175"/>
    </source>
</evidence>
<dbReference type="Gene3D" id="2.40.70.10">
    <property type="entry name" value="Acid Proteases"/>
    <property type="match status" value="1"/>
</dbReference>
<feature type="region of interest" description="Disordered" evidence="7">
    <location>
        <begin position="1237"/>
        <end position="1328"/>
    </location>
</feature>
<dbReference type="InterPro" id="IPR000477">
    <property type="entry name" value="RT_dom"/>
</dbReference>
<evidence type="ECO:0000256" key="5">
    <source>
        <dbReference type="ARBA" id="ARBA00022801"/>
    </source>
</evidence>
<dbReference type="InterPro" id="IPR001584">
    <property type="entry name" value="Integrase_cat-core"/>
</dbReference>
<dbReference type="GO" id="GO:0006508">
    <property type="term" value="P:proteolysis"/>
    <property type="evidence" value="ECO:0007669"/>
    <property type="project" value="InterPro"/>
</dbReference>
<keyword evidence="3" id="KW-0540">Nuclease</keyword>
<sequence>MATPDFGRLPEFSGSSGSWRSWYGRLQFFFEANDITDASKKRAHLLTLCGEQTYDIVCALVQPKQPNQVSYEDIVEMLKAHFDPQPSEVFCRARFQRRDQRHDETVSDYVTALKKLAADCNFGTSADTAANPTMLPMDVMLRDRFVCGLRNEQVQQRLFAEKDLTFKKAFDLALRAENAVEDQKNVKTEFKEIHESCTSTCKIDNQGHSSTSAQKKKQHCWRCNAQHNPDTCKFQTASCKYCKKRGHIEKACLKKRKEAKTSNSIEYPQQGTSTAASAPGTTQQDSPDVALYELNTLINASSTQKVMTRLRVHGKFLDFEVDSGAACTLISEVTFKATWTDDPPRLQTDNILLRTWSGQSLRVLGCATVIVTHRNKTMTLPLVVIKGAGCNLLGRNWFPHLGIQITGINDVSDDELVSKLLDKYKSVFDEDISGHIGPAVQLDLVEGAKPKFLKARPVPFALRSAVEAELDRLQSQGIIEPAQHSDWATPLVLVRKKNGSLRICGDYRCTVNQVSKKADYPLPTTDEVLSHLRGGKVFSTLDLAQAYQQLHVTPETAEVLTLNTLKGLYKVKRLPFGISAAPAIFQRFMETMLSGITGVCAYLDDVIISGKDATEHAERLEEVLKRLRKYNLRLGKNKCCFAVRQVAFLGHRIDETGVHTNEEKVRAITDAPAPNCKQALQSFLGMLAFYDRFLKNRATVASCLYQLLQKDATWRWETKHQEAFDKLKALLLSQTVLAHYDEQKELLVSCDASPYGIGAVLSQRDDQNREAPIAFASRTLGPAERNYAQLDREGLAVVFAAHKFHKYIAGRKVTFVTDHQPLLGILGPQKPTAQVLSPRMTRWCIKLSAYDYSIIYRHGKNHQNADALSRLPLQERLDEPWPPGDVLLFEALSRPPLTATEIARLTQQDSILQRLYKAMQDGTVEKLTGDEFTPYRRRATALAFHRECITLGSRVIIPSSARSHVLALLHAGHRGMVAMKKCARSYVWWPGIDKVIEETARQCRECQSAQKSPPKAPIPTWDRPQTPWNTVHVDFAGPLLGRTYLVVVDAYTKWVEVRHVTQATSAAVIDVLRSLFATFGIPRKVISDNGKAFISNEVKQFYASNGIQAATSPAYHPATNGQAERYVAELKRALLRDADKSIQCRLARFLYRQHTTIHTATGMTPARAMFGRELPCHLDLLKREADKQIPESQEALQKSRRFAIGDRVLIRQFLKKPDWIEGEILHRVGPRSWLVKSDQGKVRRHLNHMRKTSQTGQTTQSRTDWSAADDLLDATPEETPSSSAAQPPDSPEMQDDTPSQPSTSQAVTTRQLRPPEVRRPPDRYGDFV</sequence>
<proteinExistence type="predicted"/>
<dbReference type="InterPro" id="IPR050951">
    <property type="entry name" value="Retrovirus_Pol_polyprotein"/>
</dbReference>
<dbReference type="InterPro" id="IPR041588">
    <property type="entry name" value="Integrase_H2C2"/>
</dbReference>
<dbReference type="GO" id="GO:0004190">
    <property type="term" value="F:aspartic-type endopeptidase activity"/>
    <property type="evidence" value="ECO:0007669"/>
    <property type="project" value="InterPro"/>
</dbReference>
<keyword evidence="2" id="KW-0808">Transferase</keyword>
<keyword evidence="5" id="KW-0378">Hydrolase</keyword>
<keyword evidence="2" id="KW-0548">Nucleotidyltransferase</keyword>
<dbReference type="SUPFAM" id="SSF53098">
    <property type="entry name" value="Ribonuclease H-like"/>
    <property type="match status" value="1"/>
</dbReference>
<dbReference type="GO" id="GO:0003676">
    <property type="term" value="F:nucleic acid binding"/>
    <property type="evidence" value="ECO:0007669"/>
    <property type="project" value="InterPro"/>
</dbReference>
<organism evidence="11">
    <name type="scientific">Rhipicephalus appendiculatus</name>
    <name type="common">Brown ear tick</name>
    <dbReference type="NCBI Taxonomy" id="34631"/>
    <lineage>
        <taxon>Eukaryota</taxon>
        <taxon>Metazoa</taxon>
        <taxon>Ecdysozoa</taxon>
        <taxon>Arthropoda</taxon>
        <taxon>Chelicerata</taxon>
        <taxon>Arachnida</taxon>
        <taxon>Acari</taxon>
        <taxon>Parasitiformes</taxon>
        <taxon>Ixodida</taxon>
        <taxon>Ixodoidea</taxon>
        <taxon>Ixodidae</taxon>
        <taxon>Rhipicephalinae</taxon>
        <taxon>Rhipicephalus</taxon>
        <taxon>Rhipicephalus</taxon>
    </lineage>
</organism>
<evidence type="ECO:0000256" key="2">
    <source>
        <dbReference type="ARBA" id="ARBA00022695"/>
    </source>
</evidence>
<dbReference type="Gene3D" id="3.10.20.370">
    <property type="match status" value="1"/>
</dbReference>
<evidence type="ECO:0000259" key="10">
    <source>
        <dbReference type="PROSITE" id="PS50994"/>
    </source>
</evidence>
<dbReference type="InterPro" id="IPR043502">
    <property type="entry name" value="DNA/RNA_pol_sf"/>
</dbReference>
<feature type="compositionally biased region" description="Basic residues" evidence="7">
    <location>
        <begin position="1242"/>
        <end position="1251"/>
    </location>
</feature>
<dbReference type="Pfam" id="PF00078">
    <property type="entry name" value="RVT_1"/>
    <property type="match status" value="1"/>
</dbReference>
<accession>A0A131YR50</accession>
<keyword evidence="6" id="KW-0695">RNA-directed DNA polymerase</keyword>
<feature type="compositionally biased region" description="Polar residues" evidence="7">
    <location>
        <begin position="1296"/>
        <end position="1311"/>
    </location>
</feature>
<dbReference type="FunFam" id="3.30.420.10:FF:000063">
    <property type="entry name" value="Retrovirus-related Pol polyprotein from transposon 297-like Protein"/>
    <property type="match status" value="1"/>
</dbReference>
<dbReference type="GO" id="GO:0003964">
    <property type="term" value="F:RNA-directed DNA polymerase activity"/>
    <property type="evidence" value="ECO:0007669"/>
    <property type="project" value="UniProtKB-KW"/>
</dbReference>
<dbReference type="Pfam" id="PF17921">
    <property type="entry name" value="Integrase_H2C2"/>
    <property type="match status" value="1"/>
</dbReference>
<dbReference type="SUPFAM" id="SSF50630">
    <property type="entry name" value="Acid proteases"/>
    <property type="match status" value="1"/>
</dbReference>
<dbReference type="GO" id="GO:0004519">
    <property type="term" value="F:endonuclease activity"/>
    <property type="evidence" value="ECO:0007669"/>
    <property type="project" value="UniProtKB-KW"/>
</dbReference>
<dbReference type="PANTHER" id="PTHR37984">
    <property type="entry name" value="PROTEIN CBG26694"/>
    <property type="match status" value="1"/>
</dbReference>
<evidence type="ECO:0000313" key="11">
    <source>
        <dbReference type="EMBL" id="JAP81729.1"/>
    </source>
</evidence>
<dbReference type="CDD" id="cd09274">
    <property type="entry name" value="RNase_HI_RT_Ty3"/>
    <property type="match status" value="1"/>
</dbReference>
<dbReference type="FunFam" id="3.30.70.270:FF:000026">
    <property type="entry name" value="Transposon Ty3-G Gag-Pol polyprotein"/>
    <property type="match status" value="1"/>
</dbReference>
<evidence type="ECO:0000256" key="1">
    <source>
        <dbReference type="ARBA" id="ARBA00012493"/>
    </source>
</evidence>
<feature type="compositionally biased region" description="Basic and acidic residues" evidence="7">
    <location>
        <begin position="1313"/>
        <end position="1328"/>
    </location>
</feature>
<feature type="domain" description="Reverse transcriptase" evidence="9">
    <location>
        <begin position="475"/>
        <end position="653"/>
    </location>
</feature>
<dbReference type="InterPro" id="IPR001995">
    <property type="entry name" value="Peptidase_A2_cat"/>
</dbReference>
<dbReference type="EC" id="2.7.7.49" evidence="1"/>
<feature type="domain" description="Integrase catalytic" evidence="10">
    <location>
        <begin position="1023"/>
        <end position="1173"/>
    </location>
</feature>
<dbReference type="Pfam" id="PF17919">
    <property type="entry name" value="RT_RNaseH_2"/>
    <property type="match status" value="1"/>
</dbReference>
<dbReference type="InterPro" id="IPR012337">
    <property type="entry name" value="RNaseH-like_sf"/>
</dbReference>
<evidence type="ECO:0000256" key="7">
    <source>
        <dbReference type="SAM" id="MobiDB-lite"/>
    </source>
</evidence>
<dbReference type="PROSITE" id="PS50994">
    <property type="entry name" value="INTEGRASE"/>
    <property type="match status" value="1"/>
</dbReference>
<feature type="compositionally biased region" description="Low complexity" evidence="7">
    <location>
        <begin position="1252"/>
        <end position="1263"/>
    </location>
</feature>
<dbReference type="SUPFAM" id="SSF56672">
    <property type="entry name" value="DNA/RNA polymerases"/>
    <property type="match status" value="1"/>
</dbReference>